<reference evidence="2" key="1">
    <citation type="submission" date="2022-10" db="EMBL/GenBank/DDBJ databases">
        <title>Tapping the CABI collections for fungal endophytes: first genome assemblies for Collariella, Neodidymelliopsis, Ascochyta clinopodiicola, Didymella pomorum, Didymosphaeria variabile, Neocosmospora piperis and Neocucurbitaria cava.</title>
        <authorList>
            <person name="Hill R."/>
        </authorList>
    </citation>
    <scope>NUCLEOTIDE SEQUENCE</scope>
    <source>
        <strain evidence="2">IMI 366586</strain>
    </source>
</reference>
<dbReference type="AlphaFoldDB" id="A0A9W8WNE5"/>
<evidence type="ECO:0000259" key="1">
    <source>
        <dbReference type="Pfam" id="PF25534"/>
    </source>
</evidence>
<dbReference type="PANTHER" id="PTHR36223">
    <property type="entry name" value="BETA-LACTAMASE-TYPE TRANSPEPTIDASE FOLD DOMAIN CONTAINING PROTEIN"/>
    <property type="match status" value="1"/>
</dbReference>
<accession>A0A9W8WNE5</accession>
<dbReference type="InterPro" id="IPR057678">
    <property type="entry name" value="DUF7918"/>
</dbReference>
<name>A0A9W8WNE5_9HYPO</name>
<dbReference type="OrthoDB" id="3364132at2759"/>
<evidence type="ECO:0000313" key="3">
    <source>
        <dbReference type="Proteomes" id="UP001140502"/>
    </source>
</evidence>
<sequence length="337" mass="37352">MAILPDIPGLIASVIVAGQPATEYAPPDDGEIPTDPDQSLAWLPACHRYIESKTGAPFKISVDVTSAFAFPGSSDVLLTSVFIDGSKENRTRVQKQDVPKTCHISRTTRFDAVLNQEVYKKFIFAPVTTTEDVDSDKLDRDAKRVRKLGTIKLVITVGRFDGYRELKPSSRRPSGDVWNSGLSSQRAIDNTESLEVTEKAMKGKELSHGASFVTVPGSVPEPKTRSAIIKNRSRIAVFYFHYRSRSVLTHTPWQCLKLTKSALDALDHEMVIPRSLPTAVPVKMIQDLTNSDEEGVKIKPDVPARVKRERENEPVSKIPLKMVKLSNGREAIDLTDD</sequence>
<dbReference type="EMBL" id="JAPEUR010000002">
    <property type="protein sequence ID" value="KAJ4329303.1"/>
    <property type="molecule type" value="Genomic_DNA"/>
</dbReference>
<protein>
    <recommendedName>
        <fullName evidence="1">DUF7918 domain-containing protein</fullName>
    </recommendedName>
</protein>
<organism evidence="2 3">
    <name type="scientific">Fusarium piperis</name>
    <dbReference type="NCBI Taxonomy" id="1435070"/>
    <lineage>
        <taxon>Eukaryota</taxon>
        <taxon>Fungi</taxon>
        <taxon>Dikarya</taxon>
        <taxon>Ascomycota</taxon>
        <taxon>Pezizomycotina</taxon>
        <taxon>Sordariomycetes</taxon>
        <taxon>Hypocreomycetidae</taxon>
        <taxon>Hypocreales</taxon>
        <taxon>Nectriaceae</taxon>
        <taxon>Fusarium</taxon>
        <taxon>Fusarium solani species complex</taxon>
    </lineage>
</organism>
<evidence type="ECO:0000313" key="2">
    <source>
        <dbReference type="EMBL" id="KAJ4329303.1"/>
    </source>
</evidence>
<keyword evidence="3" id="KW-1185">Reference proteome</keyword>
<dbReference type="PANTHER" id="PTHR36223:SF1">
    <property type="entry name" value="TRANSCRIPTION ELONGATION FACTOR EAF N-TERMINAL DOMAIN-CONTAINING PROTEIN"/>
    <property type="match status" value="1"/>
</dbReference>
<gene>
    <name evidence="2" type="ORF">N0V84_000198</name>
</gene>
<dbReference type="Pfam" id="PF25534">
    <property type="entry name" value="DUF7918"/>
    <property type="match status" value="1"/>
</dbReference>
<feature type="domain" description="DUF7918" evidence="1">
    <location>
        <begin position="10"/>
        <end position="248"/>
    </location>
</feature>
<proteinExistence type="predicted"/>
<comment type="caution">
    <text evidence="2">The sequence shown here is derived from an EMBL/GenBank/DDBJ whole genome shotgun (WGS) entry which is preliminary data.</text>
</comment>
<dbReference type="Proteomes" id="UP001140502">
    <property type="component" value="Unassembled WGS sequence"/>
</dbReference>